<sequence>MQPWFGSTVVVDQCRKSEGTGKPRAKGDAGNARLAPKTKEIQGNVVCVGGHHSL</sequence>
<reference evidence="1" key="1">
    <citation type="submission" date="2020-02" db="EMBL/GenBank/DDBJ databases">
        <authorList>
            <person name="Meier V. D."/>
        </authorList>
    </citation>
    <scope>NUCLEOTIDE SEQUENCE</scope>
    <source>
        <strain evidence="1">AVDCRST_MAG19</strain>
    </source>
</reference>
<evidence type="ECO:0000313" key="1">
    <source>
        <dbReference type="EMBL" id="CAA9584499.1"/>
    </source>
</evidence>
<dbReference type="AlphaFoldDB" id="A0A6J4VP27"/>
<organism evidence="1">
    <name type="scientific">uncultured Thermomicrobiales bacterium</name>
    <dbReference type="NCBI Taxonomy" id="1645740"/>
    <lineage>
        <taxon>Bacteria</taxon>
        <taxon>Pseudomonadati</taxon>
        <taxon>Thermomicrobiota</taxon>
        <taxon>Thermomicrobia</taxon>
        <taxon>Thermomicrobiales</taxon>
        <taxon>environmental samples</taxon>
    </lineage>
</organism>
<gene>
    <name evidence="1" type="ORF">AVDCRST_MAG19-4736</name>
</gene>
<proteinExistence type="predicted"/>
<dbReference type="EMBL" id="CADCWL010000247">
    <property type="protein sequence ID" value="CAA9584499.1"/>
    <property type="molecule type" value="Genomic_DNA"/>
</dbReference>
<protein>
    <submittedName>
        <fullName evidence="1">Uncharacterized protein</fullName>
    </submittedName>
</protein>
<name>A0A6J4VP27_9BACT</name>
<accession>A0A6J4VP27</accession>